<dbReference type="PANTHER" id="PTHR32341:SF17">
    <property type="entry name" value="IRG-TYPE G DOMAIN-CONTAINING PROTEIN"/>
    <property type="match status" value="1"/>
</dbReference>
<proteinExistence type="inferred from homology"/>
<sequence>MEPLVTLHEVGIFCGQLNIEELKAAVEEGNLTAAAAKAKEALEMADKISLNIAVTGESGSGKSSFVNAIRGLRDTDEGSAETGVIEMTIEPTAYPHPKYPNVKIWDLPGIGTPTFQPDTYLEQVQFSQYDFFIIIASEHFKYNHVTLALEIQRLGKKFYFVRCKPLLYSETAILALIRENCVKNLETAGFPSPQVFLIANPEFGKYDSPKLQDTLIDELPRQKRLTFLRSLPNISKEALEKKKKVLQGQIWLKSIASAAIAAVPIPGLSTACDVAILVASLKGYCKDFGLDEDSLNKLARQTGKPITELKAMIKSPLLDEITKDLVIKLLTKSATGAVKYPLLFLNSIPVIVVAADGQLLGCIYTCKLSRLKPA</sequence>
<dbReference type="Pfam" id="PF05049">
    <property type="entry name" value="IIGP"/>
    <property type="match status" value="1"/>
</dbReference>
<keyword evidence="3" id="KW-0378">Hydrolase</keyword>
<evidence type="ECO:0000256" key="4">
    <source>
        <dbReference type="ARBA" id="ARBA00023134"/>
    </source>
</evidence>
<reference evidence="6" key="2">
    <citation type="submission" date="2025-09" db="UniProtKB">
        <authorList>
            <consortium name="Ensembl"/>
        </authorList>
    </citation>
    <scope>IDENTIFICATION</scope>
</reference>
<dbReference type="AlphaFoldDB" id="A0A8C8RKN4"/>
<evidence type="ECO:0000313" key="7">
    <source>
        <dbReference type="Proteomes" id="UP000694393"/>
    </source>
</evidence>
<organism evidence="6 7">
    <name type="scientific">Pelusios castaneus</name>
    <name type="common">West African mud turtle</name>
    <dbReference type="NCBI Taxonomy" id="367368"/>
    <lineage>
        <taxon>Eukaryota</taxon>
        <taxon>Metazoa</taxon>
        <taxon>Chordata</taxon>
        <taxon>Craniata</taxon>
        <taxon>Vertebrata</taxon>
        <taxon>Euteleostomi</taxon>
        <taxon>Archelosauria</taxon>
        <taxon>Testudinata</taxon>
        <taxon>Testudines</taxon>
        <taxon>Pleurodira</taxon>
        <taxon>Pelomedusidae</taxon>
        <taxon>Pelusios</taxon>
    </lineage>
</organism>
<keyword evidence="4" id="KW-0342">GTP-binding</keyword>
<dbReference type="InterPro" id="IPR051515">
    <property type="entry name" value="IRG"/>
</dbReference>
<dbReference type="GO" id="GO:0016020">
    <property type="term" value="C:membrane"/>
    <property type="evidence" value="ECO:0007669"/>
    <property type="project" value="InterPro"/>
</dbReference>
<comment type="similarity">
    <text evidence="1">Belongs to the TRAFAC class dynamin-like GTPase superfamily. IRG family.</text>
</comment>
<evidence type="ECO:0000313" key="6">
    <source>
        <dbReference type="Ensembl" id="ENSPCEP00000006024.1"/>
    </source>
</evidence>
<feature type="domain" description="IRG-type G" evidence="5">
    <location>
        <begin position="48"/>
        <end position="218"/>
    </location>
</feature>
<dbReference type="PANTHER" id="PTHR32341">
    <property type="entry name" value="INTERFERON-INDUCIBLE GTPASE"/>
    <property type="match status" value="1"/>
</dbReference>
<keyword evidence="7" id="KW-1185">Reference proteome</keyword>
<accession>A0A8C8RKN4</accession>
<dbReference type="InterPro" id="IPR007743">
    <property type="entry name" value="Immunity-related_GTPase-like"/>
</dbReference>
<evidence type="ECO:0000256" key="1">
    <source>
        <dbReference type="ARBA" id="ARBA00005429"/>
    </source>
</evidence>
<evidence type="ECO:0000259" key="5">
    <source>
        <dbReference type="PROSITE" id="PS51716"/>
    </source>
</evidence>
<dbReference type="FunFam" id="3.40.50.300:FF:000541">
    <property type="entry name" value="Immunity related GTPase M"/>
    <property type="match status" value="1"/>
</dbReference>
<dbReference type="SUPFAM" id="SSF52540">
    <property type="entry name" value="P-loop containing nucleoside triphosphate hydrolases"/>
    <property type="match status" value="1"/>
</dbReference>
<name>A0A8C8RKN4_9SAUR</name>
<dbReference type="PROSITE" id="PS51716">
    <property type="entry name" value="G_IRG"/>
    <property type="match status" value="1"/>
</dbReference>
<protein>
    <recommendedName>
        <fullName evidence="5">IRG-type G domain-containing protein</fullName>
    </recommendedName>
</protein>
<dbReference type="InterPro" id="IPR027417">
    <property type="entry name" value="P-loop_NTPase"/>
</dbReference>
<dbReference type="Ensembl" id="ENSPCET00000006248.1">
    <property type="protein sequence ID" value="ENSPCEP00000006024.1"/>
    <property type="gene ID" value="ENSPCEG00000004803.1"/>
</dbReference>
<dbReference type="Gene3D" id="3.40.50.300">
    <property type="entry name" value="P-loop containing nucleotide triphosphate hydrolases"/>
    <property type="match status" value="1"/>
</dbReference>
<keyword evidence="2" id="KW-0547">Nucleotide-binding</keyword>
<evidence type="ECO:0000256" key="3">
    <source>
        <dbReference type="ARBA" id="ARBA00022801"/>
    </source>
</evidence>
<reference evidence="6" key="1">
    <citation type="submission" date="2025-08" db="UniProtKB">
        <authorList>
            <consortium name="Ensembl"/>
        </authorList>
    </citation>
    <scope>IDENTIFICATION</scope>
</reference>
<dbReference type="GO" id="GO:0005525">
    <property type="term" value="F:GTP binding"/>
    <property type="evidence" value="ECO:0007669"/>
    <property type="project" value="UniProtKB-KW"/>
</dbReference>
<dbReference type="InterPro" id="IPR030385">
    <property type="entry name" value="G_IRG_dom"/>
</dbReference>
<evidence type="ECO:0000256" key="2">
    <source>
        <dbReference type="ARBA" id="ARBA00022741"/>
    </source>
</evidence>
<dbReference type="GO" id="GO:0003924">
    <property type="term" value="F:GTPase activity"/>
    <property type="evidence" value="ECO:0007669"/>
    <property type="project" value="TreeGrafter"/>
</dbReference>
<dbReference type="Proteomes" id="UP000694393">
    <property type="component" value="Unplaced"/>
</dbReference>